<keyword evidence="3" id="KW-0732">Signal</keyword>
<sequence>MYFSAAIASAILATSTYALAVPAPSSALLAREFKPLPDDPSMTPIDVKDLAQDATMTCGGTTFTYDDIYKAVQWGTILEKENLGRGKKSKEFPTGRFPHSYDSTQFSFSGNCPANGNRQEYPLIKDGPYNGGISNNVQWGDHRVVYYDNGEEAADANPIVYFCGGITHEGAPSKADFVQCTVN</sequence>
<name>A0A9Q9AQW3_9PEZI</name>
<dbReference type="PANTHER" id="PTHR42104">
    <property type="entry name" value="EXTRACELLULAR GUANYL-SPECIFIC RIBONUCLEASE RNTA (AFU_ORTHOLOGUE AFUA_4G03230)"/>
    <property type="match status" value="1"/>
</dbReference>
<dbReference type="InterPro" id="IPR016191">
    <property type="entry name" value="Ribonuclease/ribotoxin"/>
</dbReference>
<organism evidence="4 5">
    <name type="scientific">Septoria linicola</name>
    <dbReference type="NCBI Taxonomy" id="215465"/>
    <lineage>
        <taxon>Eukaryota</taxon>
        <taxon>Fungi</taxon>
        <taxon>Dikarya</taxon>
        <taxon>Ascomycota</taxon>
        <taxon>Pezizomycotina</taxon>
        <taxon>Dothideomycetes</taxon>
        <taxon>Dothideomycetidae</taxon>
        <taxon>Mycosphaerellales</taxon>
        <taxon>Mycosphaerellaceae</taxon>
        <taxon>Septoria</taxon>
    </lineage>
</organism>
<proteinExistence type="predicted"/>
<feature type="signal peptide" evidence="3">
    <location>
        <begin position="1"/>
        <end position="20"/>
    </location>
</feature>
<evidence type="ECO:0000256" key="2">
    <source>
        <dbReference type="ARBA" id="ARBA00022801"/>
    </source>
</evidence>
<dbReference type="SUPFAM" id="SSF53933">
    <property type="entry name" value="Microbial ribonucleases"/>
    <property type="match status" value="1"/>
</dbReference>
<dbReference type="PANTHER" id="PTHR42104:SF1">
    <property type="entry name" value="EXTRACELLULAR GUANYL-SPECIFIC RIBONUCLEASE RNTA (AFU_ORTHOLOGUE AFUA_4G03230)"/>
    <property type="match status" value="1"/>
</dbReference>
<accession>A0A9Q9AQW3</accession>
<dbReference type="GO" id="GO:0003723">
    <property type="term" value="F:RNA binding"/>
    <property type="evidence" value="ECO:0007669"/>
    <property type="project" value="InterPro"/>
</dbReference>
<dbReference type="EMBL" id="CP099423">
    <property type="protein sequence ID" value="USW54067.1"/>
    <property type="molecule type" value="Genomic_DNA"/>
</dbReference>
<reference evidence="4" key="1">
    <citation type="submission" date="2022-06" db="EMBL/GenBank/DDBJ databases">
        <title>Complete genome sequences of two strains of the flax pathogen Septoria linicola.</title>
        <authorList>
            <person name="Lapalu N."/>
            <person name="Simon A."/>
            <person name="Demenou B."/>
            <person name="Paumier D."/>
            <person name="Guillot M.-P."/>
            <person name="Gout L."/>
            <person name="Valade R."/>
        </authorList>
    </citation>
    <scope>NUCLEOTIDE SEQUENCE</scope>
    <source>
        <strain evidence="4">SE15195</strain>
    </source>
</reference>
<dbReference type="GO" id="GO:0016787">
    <property type="term" value="F:hydrolase activity"/>
    <property type="evidence" value="ECO:0007669"/>
    <property type="project" value="UniProtKB-KW"/>
</dbReference>
<gene>
    <name evidence="4" type="ORF">Slin15195_G073860</name>
</gene>
<dbReference type="Proteomes" id="UP001056384">
    <property type="component" value="Chromosome 6"/>
</dbReference>
<keyword evidence="1" id="KW-0540">Nuclease</keyword>
<feature type="chain" id="PRO_5040393681" evidence="3">
    <location>
        <begin position="21"/>
        <end position="183"/>
    </location>
</feature>
<keyword evidence="2" id="KW-0378">Hydrolase</keyword>
<evidence type="ECO:0000256" key="1">
    <source>
        <dbReference type="ARBA" id="ARBA00022722"/>
    </source>
</evidence>
<evidence type="ECO:0000256" key="3">
    <source>
        <dbReference type="SAM" id="SignalP"/>
    </source>
</evidence>
<dbReference type="GO" id="GO:0046589">
    <property type="term" value="F:ribonuclease T1 activity"/>
    <property type="evidence" value="ECO:0007669"/>
    <property type="project" value="UniProtKB-EC"/>
</dbReference>
<dbReference type="AlphaFoldDB" id="A0A9Q9AQW3"/>
<dbReference type="Gene3D" id="3.10.450.30">
    <property type="entry name" value="Microbial ribonucleases"/>
    <property type="match status" value="1"/>
</dbReference>
<evidence type="ECO:0000313" key="5">
    <source>
        <dbReference type="Proteomes" id="UP001056384"/>
    </source>
</evidence>
<evidence type="ECO:0000313" key="4">
    <source>
        <dbReference type="EMBL" id="USW54067.1"/>
    </source>
</evidence>
<keyword evidence="5" id="KW-1185">Reference proteome</keyword>
<protein>
    <submittedName>
        <fullName evidence="4">Ribonuclease/ribotoxin</fullName>
    </submittedName>
</protein>